<dbReference type="AlphaFoldDB" id="A0A6A5R9Y5"/>
<evidence type="ECO:0000259" key="1">
    <source>
        <dbReference type="Pfam" id="PF26640"/>
    </source>
</evidence>
<dbReference type="InterPro" id="IPR058525">
    <property type="entry name" value="DUF8212"/>
</dbReference>
<keyword evidence="3" id="KW-1185">Reference proteome</keyword>
<protein>
    <recommendedName>
        <fullName evidence="1">DUF8212 domain-containing protein</fullName>
    </recommendedName>
</protein>
<dbReference type="EMBL" id="ML978992">
    <property type="protein sequence ID" value="KAF1924552.1"/>
    <property type="molecule type" value="Genomic_DNA"/>
</dbReference>
<evidence type="ECO:0000313" key="2">
    <source>
        <dbReference type="EMBL" id="KAF1924552.1"/>
    </source>
</evidence>
<proteinExistence type="predicted"/>
<dbReference type="PANTHER" id="PTHR10622:SF12">
    <property type="entry name" value="HET DOMAIN-CONTAINING PROTEIN"/>
    <property type="match status" value="1"/>
</dbReference>
<evidence type="ECO:0000313" key="3">
    <source>
        <dbReference type="Proteomes" id="UP000800082"/>
    </source>
</evidence>
<dbReference type="Proteomes" id="UP000800082">
    <property type="component" value="Unassembled WGS sequence"/>
</dbReference>
<reference evidence="2" key="1">
    <citation type="journal article" date="2020" name="Stud. Mycol.">
        <title>101 Dothideomycetes genomes: a test case for predicting lifestyles and emergence of pathogens.</title>
        <authorList>
            <person name="Haridas S."/>
            <person name="Albert R."/>
            <person name="Binder M."/>
            <person name="Bloem J."/>
            <person name="Labutti K."/>
            <person name="Salamov A."/>
            <person name="Andreopoulos B."/>
            <person name="Baker S."/>
            <person name="Barry K."/>
            <person name="Bills G."/>
            <person name="Bluhm B."/>
            <person name="Cannon C."/>
            <person name="Castanera R."/>
            <person name="Culley D."/>
            <person name="Daum C."/>
            <person name="Ezra D."/>
            <person name="Gonzalez J."/>
            <person name="Henrissat B."/>
            <person name="Kuo A."/>
            <person name="Liang C."/>
            <person name="Lipzen A."/>
            <person name="Lutzoni F."/>
            <person name="Magnuson J."/>
            <person name="Mondo S."/>
            <person name="Nolan M."/>
            <person name="Ohm R."/>
            <person name="Pangilinan J."/>
            <person name="Park H.-J."/>
            <person name="Ramirez L."/>
            <person name="Alfaro M."/>
            <person name="Sun H."/>
            <person name="Tritt A."/>
            <person name="Yoshinaga Y."/>
            <person name="Zwiers L.-H."/>
            <person name="Turgeon B."/>
            <person name="Goodwin S."/>
            <person name="Spatafora J."/>
            <person name="Crous P."/>
            <person name="Grigoriev I."/>
        </authorList>
    </citation>
    <scope>NUCLEOTIDE SEQUENCE</scope>
    <source>
        <strain evidence="2">CBS 183.55</strain>
    </source>
</reference>
<dbReference type="GeneID" id="54344576"/>
<accession>A0A6A5R9Y5</accession>
<dbReference type="PANTHER" id="PTHR10622">
    <property type="entry name" value="HET DOMAIN-CONTAINING PROTEIN"/>
    <property type="match status" value="1"/>
</dbReference>
<dbReference type="OrthoDB" id="674604at2759"/>
<gene>
    <name evidence="2" type="ORF">M421DRAFT_103689</name>
</gene>
<dbReference type="Pfam" id="PF26640">
    <property type="entry name" value="DUF8212"/>
    <property type="match status" value="1"/>
</dbReference>
<sequence length="287" mass="33035">MRLINVDTRLLEDYVGNSRPNYAILSHTREEEEMTYAQDIGGEFKQMKGFGKINMTCRIAKGRGISHGSSAELSEAINSMFRWYRGALECYAYLSDLHSGADWKKDFPRCRWFTQGWTFQELIAPRYLSFLDSIWDTTRRGDHRSRSYLAPLLSNNQFRSDRTTTKLEDMAYFLLGIFDVNMPLLYGEGEKAFIRLQEEIMRSVADLSILAWSYSPPLCSTSNDHLPLTVHNGTGKYTKRLTGVLATSPGCFRHHQRRDQITCKIVSRRCQSSALTATQLYNICFRA</sequence>
<organism evidence="2 3">
    <name type="scientific">Didymella exigua CBS 183.55</name>
    <dbReference type="NCBI Taxonomy" id="1150837"/>
    <lineage>
        <taxon>Eukaryota</taxon>
        <taxon>Fungi</taxon>
        <taxon>Dikarya</taxon>
        <taxon>Ascomycota</taxon>
        <taxon>Pezizomycotina</taxon>
        <taxon>Dothideomycetes</taxon>
        <taxon>Pleosporomycetidae</taxon>
        <taxon>Pleosporales</taxon>
        <taxon>Pleosporineae</taxon>
        <taxon>Didymellaceae</taxon>
        <taxon>Didymella</taxon>
    </lineage>
</organism>
<dbReference type="RefSeq" id="XP_033444805.1">
    <property type="nucleotide sequence ID" value="XM_033586930.1"/>
</dbReference>
<feature type="domain" description="DUF8212" evidence="1">
    <location>
        <begin position="191"/>
        <end position="279"/>
    </location>
</feature>
<name>A0A6A5R9Y5_9PLEO</name>